<evidence type="ECO:0000256" key="3">
    <source>
        <dbReference type="ARBA" id="ARBA00022691"/>
    </source>
</evidence>
<dbReference type="AlphaFoldDB" id="A0A7J5BBN1"/>
<dbReference type="GO" id="GO:0003677">
    <property type="term" value="F:DNA binding"/>
    <property type="evidence" value="ECO:0007669"/>
    <property type="project" value="InterPro"/>
</dbReference>
<dbReference type="SUPFAM" id="SSF53335">
    <property type="entry name" value="S-adenosyl-L-methionine-dependent methyltransferases"/>
    <property type="match status" value="1"/>
</dbReference>
<dbReference type="InterPro" id="IPR029063">
    <property type="entry name" value="SAM-dependent_MTases_sf"/>
</dbReference>
<name>A0A7J5BBN1_9MICO</name>
<feature type="domain" description="DNA methylase N-4/N-6" evidence="4">
    <location>
        <begin position="64"/>
        <end position="314"/>
    </location>
</feature>
<dbReference type="InterPro" id="IPR002295">
    <property type="entry name" value="N4/N6-MTase_EcoPI_Mod-like"/>
</dbReference>
<dbReference type="EMBL" id="WBKB01000004">
    <property type="protein sequence ID" value="KAB1643160.1"/>
    <property type="molecule type" value="Genomic_DNA"/>
</dbReference>
<comment type="caution">
    <text evidence="5">The sequence shown here is derived from an EMBL/GenBank/DDBJ whole genome shotgun (WGS) entry which is preliminary data.</text>
</comment>
<dbReference type="OrthoDB" id="9773060at2"/>
<dbReference type="RefSeq" id="WP_158052209.1">
    <property type="nucleotide sequence ID" value="NZ_WBKB01000004.1"/>
</dbReference>
<dbReference type="GO" id="GO:0008170">
    <property type="term" value="F:N-methyltransferase activity"/>
    <property type="evidence" value="ECO:0007669"/>
    <property type="project" value="InterPro"/>
</dbReference>
<reference evidence="5 6" key="1">
    <citation type="submission" date="2019-09" db="EMBL/GenBank/DDBJ databases">
        <title>Phylogeny of genus Pseudoclavibacter and closely related genus.</title>
        <authorList>
            <person name="Li Y."/>
        </authorList>
    </citation>
    <scope>NUCLEOTIDE SEQUENCE [LARGE SCALE GENOMIC DNA]</scope>
    <source>
        <strain evidence="5 6">KCTC 13959</strain>
    </source>
</reference>
<dbReference type="Pfam" id="PF01555">
    <property type="entry name" value="N6_N4_Mtase"/>
    <property type="match status" value="1"/>
</dbReference>
<dbReference type="Proteomes" id="UP000433493">
    <property type="component" value="Unassembled WGS sequence"/>
</dbReference>
<evidence type="ECO:0000313" key="5">
    <source>
        <dbReference type="EMBL" id="KAB1643160.1"/>
    </source>
</evidence>
<evidence type="ECO:0000259" key="4">
    <source>
        <dbReference type="Pfam" id="PF01555"/>
    </source>
</evidence>
<keyword evidence="3" id="KW-0949">S-adenosyl-L-methionine</keyword>
<dbReference type="GO" id="GO:0032259">
    <property type="term" value="P:methylation"/>
    <property type="evidence" value="ECO:0007669"/>
    <property type="project" value="UniProtKB-KW"/>
</dbReference>
<gene>
    <name evidence="5" type="ORF">F8O05_07945</name>
</gene>
<accession>A0A7J5BBN1</accession>
<sequence>MHIPPSLLTQLPALIAQGQQEASEAVIGARETAELNGSYEPNALIHGDNLAGLARLVASGACAKLIYLDPPFDSKADYRSRIHTRDDAGGEIALEMHTYTDRWAGGTADYLRMLVPRLVLARQLLAEDGAICVHLDWHSSHYVRVVLDEVFGREHFVNSLVWSYRTGGAARTSAVPRKHDNLLLYRKSDRFRITPLYERQYLDKPFMGSKVDAQGRHFVDTILRDVLEGAVTLVDSAADAPTGGGVHQVSVRPVLNLSAERTGYATQKPEGLLELLLRWMTHPGDLVVDPFGGSGTTAATAEQLGRRWMSLDASARSLVVTRSRLDALGAQYALLDAHPPQNTDSVVSPMVEYAWEDGEFQLQSVIPAEQLATALQPARGQSSDVTARMLEGTGLGSLAGWHLWSTAGERLGGAWRDARGVLVTRASIAQPVADSVTLELVDLTGKRTTVANIVR</sequence>
<evidence type="ECO:0000256" key="1">
    <source>
        <dbReference type="ARBA" id="ARBA00022603"/>
    </source>
</evidence>
<dbReference type="InterPro" id="IPR002941">
    <property type="entry name" value="DNA_methylase_N4/N6"/>
</dbReference>
<proteinExistence type="predicted"/>
<dbReference type="Gene3D" id="3.40.50.150">
    <property type="entry name" value="Vaccinia Virus protein VP39"/>
    <property type="match status" value="1"/>
</dbReference>
<evidence type="ECO:0000256" key="2">
    <source>
        <dbReference type="ARBA" id="ARBA00022679"/>
    </source>
</evidence>
<dbReference type="PRINTS" id="PR00506">
    <property type="entry name" value="D21N6MTFRASE"/>
</dbReference>
<evidence type="ECO:0000313" key="6">
    <source>
        <dbReference type="Proteomes" id="UP000433493"/>
    </source>
</evidence>
<keyword evidence="1 5" id="KW-0489">Methyltransferase</keyword>
<organism evidence="5 6">
    <name type="scientific">Gulosibacter chungangensis</name>
    <dbReference type="NCBI Taxonomy" id="979746"/>
    <lineage>
        <taxon>Bacteria</taxon>
        <taxon>Bacillati</taxon>
        <taxon>Actinomycetota</taxon>
        <taxon>Actinomycetes</taxon>
        <taxon>Micrococcales</taxon>
        <taxon>Microbacteriaceae</taxon>
        <taxon>Gulosibacter</taxon>
    </lineage>
</organism>
<keyword evidence="6" id="KW-1185">Reference proteome</keyword>
<protein>
    <submittedName>
        <fullName evidence="5">Site-specific DNA-methyltransferase</fullName>
    </submittedName>
</protein>
<keyword evidence="2 5" id="KW-0808">Transferase</keyword>